<dbReference type="Gene3D" id="3.40.50.10440">
    <property type="entry name" value="Dihydroxyacetone kinase, domain 1"/>
    <property type="match status" value="1"/>
</dbReference>
<reference evidence="4" key="1">
    <citation type="submission" date="2022-03" db="EMBL/GenBank/DDBJ databases">
        <authorList>
            <person name="Sayadi A."/>
        </authorList>
    </citation>
    <scope>NUCLEOTIDE SEQUENCE</scope>
</reference>
<dbReference type="GO" id="GO:0004371">
    <property type="term" value="F:glycerone kinase activity"/>
    <property type="evidence" value="ECO:0007669"/>
    <property type="project" value="UniProtKB-EC"/>
</dbReference>
<comment type="catalytic activity">
    <reaction evidence="2">
        <text>dihydroxyacetone + ATP = dihydroxyacetone phosphate + ADP + H(+)</text>
        <dbReference type="Rhea" id="RHEA:15773"/>
        <dbReference type="ChEBI" id="CHEBI:15378"/>
        <dbReference type="ChEBI" id="CHEBI:16016"/>
        <dbReference type="ChEBI" id="CHEBI:30616"/>
        <dbReference type="ChEBI" id="CHEBI:57642"/>
        <dbReference type="ChEBI" id="CHEBI:456216"/>
        <dbReference type="EC" id="2.7.1.29"/>
    </reaction>
</comment>
<evidence type="ECO:0000259" key="3">
    <source>
        <dbReference type="PROSITE" id="PS51481"/>
    </source>
</evidence>
<dbReference type="EMBL" id="CAKOFQ010006868">
    <property type="protein sequence ID" value="CAH1978011.1"/>
    <property type="molecule type" value="Genomic_DNA"/>
</dbReference>
<dbReference type="InterPro" id="IPR050861">
    <property type="entry name" value="Dihydroxyacetone_Kinase"/>
</dbReference>
<name>A0A9P0PFI9_ACAOB</name>
<protein>
    <recommendedName>
        <fullName evidence="3">DhaK domain-containing protein</fullName>
    </recommendedName>
</protein>
<dbReference type="PROSITE" id="PS51481">
    <property type="entry name" value="DHAK"/>
    <property type="match status" value="1"/>
</dbReference>
<sequence>MACPLLNINEPHFTVNLLTAAALTDQDSAIFEYGNVLVQKTYFENDAVRIISGGPACLLDLVGKGMLTCYIQGEQLMAPTSSLILRTIRELSYNHQKGSLLLVPADSGTLLNFGVAIERALNDNLKVKMIPISDDYENVFKTSIRKRGLSGIVLLSKIAGAMSERGKSLLEIYEYCLKLMHNMKSIGFTIPTSNESVPSPCKCMEKVGDICEPETKRIKAEYDFKEKICAKTHDAILYIRAFEEPEVPWKINLTVGDEVVLLLNTNKTLTKAEDFMCAKAFIDYLDSISVLVHRLYIGPFITDLHGTNLTVTILKPHNPAVIEYLDDVCKAPGWRRVNQHKIIAVSEILMTAKLTRKDRLAPPIRGAKLSEKLANILMYSTQFACEALISCEKQLNVIDSERAINLKEKATQAPG</sequence>
<dbReference type="PANTHER" id="PTHR28629">
    <property type="entry name" value="TRIOKINASE/FMN CYCLASE"/>
    <property type="match status" value="1"/>
</dbReference>
<dbReference type="InterPro" id="IPR004006">
    <property type="entry name" value="DhaK_dom"/>
</dbReference>
<dbReference type="GO" id="GO:0019563">
    <property type="term" value="P:glycerol catabolic process"/>
    <property type="evidence" value="ECO:0007669"/>
    <property type="project" value="TreeGrafter"/>
</dbReference>
<gene>
    <name evidence="4" type="ORF">ACAOBT_LOCUS13022</name>
</gene>
<comment type="caution">
    <text evidence="4">The sequence shown here is derived from an EMBL/GenBank/DDBJ whole genome shotgun (WGS) entry which is preliminary data.</text>
</comment>
<proteinExistence type="predicted"/>
<feature type="domain" description="DhaK" evidence="3">
    <location>
        <begin position="9"/>
        <end position="334"/>
    </location>
</feature>
<evidence type="ECO:0000256" key="2">
    <source>
        <dbReference type="ARBA" id="ARBA00048898"/>
    </source>
</evidence>
<comment type="catalytic activity">
    <reaction evidence="1">
        <text>D-glyceraldehyde + ATP = D-glyceraldehyde 3-phosphate + ADP + H(+)</text>
        <dbReference type="Rhea" id="RHEA:13941"/>
        <dbReference type="ChEBI" id="CHEBI:15378"/>
        <dbReference type="ChEBI" id="CHEBI:17378"/>
        <dbReference type="ChEBI" id="CHEBI:30616"/>
        <dbReference type="ChEBI" id="CHEBI:59776"/>
        <dbReference type="ChEBI" id="CHEBI:456216"/>
        <dbReference type="EC" id="2.7.1.28"/>
    </reaction>
</comment>
<dbReference type="GO" id="GO:0050354">
    <property type="term" value="F:triokinase activity"/>
    <property type="evidence" value="ECO:0007669"/>
    <property type="project" value="UniProtKB-EC"/>
</dbReference>
<keyword evidence="5" id="KW-1185">Reference proteome</keyword>
<accession>A0A9P0PFI9</accession>
<evidence type="ECO:0000313" key="4">
    <source>
        <dbReference type="EMBL" id="CAH1978011.1"/>
    </source>
</evidence>
<organism evidence="4 5">
    <name type="scientific">Acanthoscelides obtectus</name>
    <name type="common">Bean weevil</name>
    <name type="synonym">Bruchus obtectus</name>
    <dbReference type="NCBI Taxonomy" id="200917"/>
    <lineage>
        <taxon>Eukaryota</taxon>
        <taxon>Metazoa</taxon>
        <taxon>Ecdysozoa</taxon>
        <taxon>Arthropoda</taxon>
        <taxon>Hexapoda</taxon>
        <taxon>Insecta</taxon>
        <taxon>Pterygota</taxon>
        <taxon>Neoptera</taxon>
        <taxon>Endopterygota</taxon>
        <taxon>Coleoptera</taxon>
        <taxon>Polyphaga</taxon>
        <taxon>Cucujiformia</taxon>
        <taxon>Chrysomeloidea</taxon>
        <taxon>Chrysomelidae</taxon>
        <taxon>Bruchinae</taxon>
        <taxon>Bruchini</taxon>
        <taxon>Acanthoscelides</taxon>
    </lineage>
</organism>
<dbReference type="Proteomes" id="UP001152888">
    <property type="component" value="Unassembled WGS sequence"/>
</dbReference>
<dbReference type="GO" id="GO:0005829">
    <property type="term" value="C:cytosol"/>
    <property type="evidence" value="ECO:0007669"/>
    <property type="project" value="TreeGrafter"/>
</dbReference>
<evidence type="ECO:0000313" key="5">
    <source>
        <dbReference type="Proteomes" id="UP001152888"/>
    </source>
</evidence>
<dbReference type="Gene3D" id="3.30.1180.20">
    <property type="entry name" value="Dihydroxyacetone kinase, domain 2"/>
    <property type="match status" value="1"/>
</dbReference>
<dbReference type="Pfam" id="PF02733">
    <property type="entry name" value="Dak1"/>
    <property type="match status" value="1"/>
</dbReference>
<dbReference type="OrthoDB" id="5599713at2759"/>
<dbReference type="AlphaFoldDB" id="A0A9P0PFI9"/>
<dbReference type="PANTHER" id="PTHR28629:SF4">
    <property type="entry name" value="TRIOKINASE_FMN CYCLASE"/>
    <property type="match status" value="1"/>
</dbReference>
<evidence type="ECO:0000256" key="1">
    <source>
        <dbReference type="ARBA" id="ARBA00047974"/>
    </source>
</evidence>
<dbReference type="SUPFAM" id="SSF82549">
    <property type="entry name" value="DAK1/DegV-like"/>
    <property type="match status" value="1"/>
</dbReference>